<evidence type="ECO:0000313" key="3">
    <source>
        <dbReference type="Proteomes" id="UP001190700"/>
    </source>
</evidence>
<reference evidence="2 3" key="1">
    <citation type="journal article" date="2015" name="Genome Biol. Evol.">
        <title>Comparative Genomics of a Bacterivorous Green Alga Reveals Evolutionary Causalities and Consequences of Phago-Mixotrophic Mode of Nutrition.</title>
        <authorList>
            <person name="Burns J.A."/>
            <person name="Paasch A."/>
            <person name="Narechania A."/>
            <person name="Kim E."/>
        </authorList>
    </citation>
    <scope>NUCLEOTIDE SEQUENCE [LARGE SCALE GENOMIC DNA]</scope>
    <source>
        <strain evidence="2 3">PLY_AMNH</strain>
    </source>
</reference>
<sequence length="1222" mass="136961">MDAHSAANRMWDLPTATGVNIFLGLPINFAVQVLMSMPRIAKLKTLINALPASSFSAFLLLMSPSRAYTMMELLDSMEAIGAVGDYLDSDTLASIMVESKALGFMAGVLSSLRSSLLVADVLTNLLNSLGPGKVGEILQGMGESDLARLLQAVPLEKAAYYIQLAKGESEKFSVGSGEYYSRMARVLEHLPRDLLIKLLQSNSMPMDDRLNILLQLDRKLVLHALSSMDRALVQRIFTHFEVKKGASLLKDLPGELLLKMAKSWDIQRVVQIMMYVSTEQQRLVLRGLMPSTAARVMVESESAHTTQMLDLLPADEVVPIMGFMSKLNAKTTAHQFVQLSSEAYLRVVHRLAPLQLGAILANLLPQMQLDAIWMMQPRKAAMVVGCFNIGKGSFYEKLVKSISLVLERQNYWLEWVAEFLMNSESSRLVSYLHRMPPACVWHCLSLLPAPLMRKMMPSMEGIEPSGQISKLAGVFSALPPTLAAEMMARMNPVTATKLLTALSLEQAHAVFSLIPEVDVAPLVHRMDADRATQLRVYGNKLKIEQLSASDTEPAQRLQEWEAMGGPKLADGQEPVLLARALEKLDAAAPVAAVLEYCLMHMGGAQQLLRELQPAMQVRGLRALSPQGLHRILSSVHDSPVPVTTAHIREYRTQTYFTKVPYRLIQQLPLFQHCRQQPAVGQLSETIPGGLVSRLGAVSAVNLMQAGLDFIQSHAFTEASEVTMANVLTKVTTFHAAEALFKMTDEDRADVITEMQPAAARAIMRMLPLKTVYGVLNDMEQQSRAKICSGMLPLQLAVILKPRSESQCALFLEGLEDGYKYKVNQCRQYIQRVLTGKQPKFEQSKRPEELRRGDDCDASATNYDEIMSFIIFDEIHRQITIDECGLIYESVEYWGLHSLPFSKVHEGTAVSSIFSDVMIYPKDLHFRNNWMLDVLKPEAFERVMEALGDDMQDVVAQHCSESVFVKVQQLRLAQRMHLKKELVVTIAKCCSSFRWQRACRKVVHYLRLRKHLSQVSHYMSESMIEEMKQIQTPTSSVVHIVATLVMVCTGDVVDSATALLSNHKSEQEVADEDLAAIWKEVATFLVGTGSASTTRLMRLTENAYGIDQGANMSHRLQQVRYCVKAASIINRSDLWPKRRLWTSSMLIIFTWVRLITELNKLLREPLPPLHKDLSHLDELDEQIKEHVLPILAQKMDSRSIWRRVNKKVSAVFPLLQMSQSKSQ</sequence>
<dbReference type="SUPFAM" id="SSF158791">
    <property type="entry name" value="MgtE N-terminal domain-like"/>
    <property type="match status" value="4"/>
</dbReference>
<evidence type="ECO:0000256" key="1">
    <source>
        <dbReference type="SAM" id="Phobius"/>
    </source>
</evidence>
<evidence type="ECO:0008006" key="4">
    <source>
        <dbReference type="Google" id="ProtNLM"/>
    </source>
</evidence>
<dbReference type="Proteomes" id="UP001190700">
    <property type="component" value="Unassembled WGS sequence"/>
</dbReference>
<accession>A0AAE0GX49</accession>
<comment type="caution">
    <text evidence="2">The sequence shown here is derived from an EMBL/GenBank/DDBJ whole genome shotgun (WGS) entry which is preliminary data.</text>
</comment>
<dbReference type="AlphaFoldDB" id="A0AAE0GX49"/>
<feature type="transmembrane region" description="Helical" evidence="1">
    <location>
        <begin position="15"/>
        <end position="34"/>
    </location>
</feature>
<feature type="transmembrane region" description="Helical" evidence="1">
    <location>
        <begin position="46"/>
        <end position="63"/>
    </location>
</feature>
<organism evidence="2 3">
    <name type="scientific">Cymbomonas tetramitiformis</name>
    <dbReference type="NCBI Taxonomy" id="36881"/>
    <lineage>
        <taxon>Eukaryota</taxon>
        <taxon>Viridiplantae</taxon>
        <taxon>Chlorophyta</taxon>
        <taxon>Pyramimonadophyceae</taxon>
        <taxon>Pyramimonadales</taxon>
        <taxon>Pyramimonadaceae</taxon>
        <taxon>Cymbomonas</taxon>
    </lineage>
</organism>
<keyword evidence="1" id="KW-0472">Membrane</keyword>
<keyword evidence="3" id="KW-1185">Reference proteome</keyword>
<keyword evidence="1" id="KW-0812">Transmembrane</keyword>
<protein>
    <recommendedName>
        <fullName evidence="4">Magnesium transporter MgtE intracellular domain-containing protein</fullName>
    </recommendedName>
</protein>
<evidence type="ECO:0000313" key="2">
    <source>
        <dbReference type="EMBL" id="KAK3285914.1"/>
    </source>
</evidence>
<name>A0AAE0GX49_9CHLO</name>
<proteinExistence type="predicted"/>
<dbReference type="EMBL" id="LGRX02001575">
    <property type="protein sequence ID" value="KAK3285914.1"/>
    <property type="molecule type" value="Genomic_DNA"/>
</dbReference>
<keyword evidence="1" id="KW-1133">Transmembrane helix</keyword>
<gene>
    <name evidence="2" type="ORF">CYMTET_6497</name>
</gene>